<name>A0ABQ8TUN4_PERAM</name>
<keyword evidence="2" id="KW-1185">Reference proteome</keyword>
<accession>A0ABQ8TUN4</accession>
<dbReference type="EMBL" id="JAJSOF020000003">
    <property type="protein sequence ID" value="KAJ4449402.1"/>
    <property type="molecule type" value="Genomic_DNA"/>
</dbReference>
<protein>
    <submittedName>
        <fullName evidence="1">Uncharacterized protein</fullName>
    </submittedName>
</protein>
<dbReference type="Proteomes" id="UP001148838">
    <property type="component" value="Unassembled WGS sequence"/>
</dbReference>
<reference evidence="1 2" key="1">
    <citation type="journal article" date="2022" name="Allergy">
        <title>Genome assembly and annotation of Periplaneta americana reveal a comprehensive cockroach allergen profile.</title>
        <authorList>
            <person name="Wang L."/>
            <person name="Xiong Q."/>
            <person name="Saelim N."/>
            <person name="Wang L."/>
            <person name="Nong W."/>
            <person name="Wan A.T."/>
            <person name="Shi M."/>
            <person name="Liu X."/>
            <person name="Cao Q."/>
            <person name="Hui J.H.L."/>
            <person name="Sookrung N."/>
            <person name="Leung T.F."/>
            <person name="Tungtrongchitr A."/>
            <person name="Tsui S.K.W."/>
        </authorList>
    </citation>
    <scope>NUCLEOTIDE SEQUENCE [LARGE SCALE GENOMIC DNA]</scope>
    <source>
        <strain evidence="1">PWHHKU_190912</strain>
    </source>
</reference>
<sequence length="190" mass="20930">MAGLFEGGNEPAGSLKAICKCNVKMYLDSQDRKVSAFTKNLPGRHWAKCFSELEVLGSVPSCSDPNVRNPEGSAVSDTFIKYIEMTTNQAIEQGTSIKTNLMLSQAKAVESSTVKDEDGYSLASDTSLNLSDIEETFEDTSNHPYKILNDLSVSQSSEVRKGSFSMCLNLKVYGVKQKINQLIMYLFENV</sequence>
<evidence type="ECO:0000313" key="1">
    <source>
        <dbReference type="EMBL" id="KAJ4449402.1"/>
    </source>
</evidence>
<gene>
    <name evidence="1" type="ORF">ANN_00801</name>
</gene>
<evidence type="ECO:0000313" key="2">
    <source>
        <dbReference type="Proteomes" id="UP001148838"/>
    </source>
</evidence>
<organism evidence="1 2">
    <name type="scientific">Periplaneta americana</name>
    <name type="common">American cockroach</name>
    <name type="synonym">Blatta americana</name>
    <dbReference type="NCBI Taxonomy" id="6978"/>
    <lineage>
        <taxon>Eukaryota</taxon>
        <taxon>Metazoa</taxon>
        <taxon>Ecdysozoa</taxon>
        <taxon>Arthropoda</taxon>
        <taxon>Hexapoda</taxon>
        <taxon>Insecta</taxon>
        <taxon>Pterygota</taxon>
        <taxon>Neoptera</taxon>
        <taxon>Polyneoptera</taxon>
        <taxon>Dictyoptera</taxon>
        <taxon>Blattodea</taxon>
        <taxon>Blattoidea</taxon>
        <taxon>Blattidae</taxon>
        <taxon>Blattinae</taxon>
        <taxon>Periplaneta</taxon>
    </lineage>
</organism>
<comment type="caution">
    <text evidence="1">The sequence shown here is derived from an EMBL/GenBank/DDBJ whole genome shotgun (WGS) entry which is preliminary data.</text>
</comment>
<proteinExistence type="predicted"/>